<dbReference type="Proteomes" id="UP000034329">
    <property type="component" value="Unassembled WGS sequence"/>
</dbReference>
<evidence type="ECO:0000313" key="2">
    <source>
        <dbReference type="EMBL" id="KKU10294.1"/>
    </source>
</evidence>
<dbReference type="EMBL" id="LCLA01000015">
    <property type="protein sequence ID" value="KKU10294.1"/>
    <property type="molecule type" value="Genomic_DNA"/>
</dbReference>
<name>A0A0G1MQ33_9BACT</name>
<dbReference type="Gene3D" id="2.40.260.10">
    <property type="entry name" value="Sortase"/>
    <property type="match status" value="1"/>
</dbReference>
<dbReference type="InterPro" id="IPR005754">
    <property type="entry name" value="Sortase"/>
</dbReference>
<proteinExistence type="predicted"/>
<keyword evidence="1" id="KW-0378">Hydrolase</keyword>
<gene>
    <name evidence="2" type="ORF">UX13_C0015G0003</name>
</gene>
<dbReference type="InterPro" id="IPR023365">
    <property type="entry name" value="Sortase_dom-sf"/>
</dbReference>
<evidence type="ECO:0000313" key="3">
    <source>
        <dbReference type="Proteomes" id="UP000034329"/>
    </source>
</evidence>
<protein>
    <submittedName>
        <fullName evidence="2">Peptidase C60 sortase A and B</fullName>
    </submittedName>
</protein>
<reference evidence="2 3" key="1">
    <citation type="journal article" date="2015" name="Nature">
        <title>rRNA introns, odd ribosomes, and small enigmatic genomes across a large radiation of phyla.</title>
        <authorList>
            <person name="Brown C.T."/>
            <person name="Hug L.A."/>
            <person name="Thomas B.C."/>
            <person name="Sharon I."/>
            <person name="Castelle C.J."/>
            <person name="Singh A."/>
            <person name="Wilkins M.J."/>
            <person name="Williams K.H."/>
            <person name="Banfield J.F."/>
        </authorList>
    </citation>
    <scope>NUCLEOTIDE SEQUENCE [LARGE SCALE GENOMIC DNA]</scope>
</reference>
<dbReference type="SUPFAM" id="SSF63817">
    <property type="entry name" value="Sortase"/>
    <property type="match status" value="1"/>
</dbReference>
<dbReference type="GO" id="GO:0016787">
    <property type="term" value="F:hydrolase activity"/>
    <property type="evidence" value="ECO:0007669"/>
    <property type="project" value="UniProtKB-KW"/>
</dbReference>
<evidence type="ECO:0000256" key="1">
    <source>
        <dbReference type="ARBA" id="ARBA00022801"/>
    </source>
</evidence>
<dbReference type="AlphaFoldDB" id="A0A0G1MQ33"/>
<sequence length="191" mass="21303">MASLLSRVLKTSRKHIKRLNQRPLLLLFLGLFIFFVGASNYYRVRILSFNNAPSGAVVSADDPPVQITIPSIDIDIPVEPASIKDGVWEISYKNATFLNTSGTPESGGNIVVYGHNKKAIFGNLPYLSLGQKIIVKTQNGKTYEYEAYQKDFVGPDRVDLVSPTTYEELTIYTCWGLFDSQRVVIKAKPVL</sequence>
<dbReference type="Pfam" id="PF04203">
    <property type="entry name" value="Sortase"/>
    <property type="match status" value="1"/>
</dbReference>
<comment type="caution">
    <text evidence="2">The sequence shown here is derived from an EMBL/GenBank/DDBJ whole genome shotgun (WGS) entry which is preliminary data.</text>
</comment>
<dbReference type="CDD" id="cd00004">
    <property type="entry name" value="Sortase"/>
    <property type="match status" value="1"/>
</dbReference>
<organism evidence="2 3">
    <name type="scientific">Candidatus Woesebacteria bacterium GW2011_GWB1_45_5</name>
    <dbReference type="NCBI Taxonomy" id="1618581"/>
    <lineage>
        <taxon>Bacteria</taxon>
        <taxon>Candidatus Woeseibacteriota</taxon>
    </lineage>
</organism>
<accession>A0A0G1MQ33</accession>